<feature type="chain" id="PRO_5035861656" evidence="8">
    <location>
        <begin position="23"/>
        <end position="659"/>
    </location>
</feature>
<dbReference type="OrthoDB" id="283575at2759"/>
<dbReference type="Gene3D" id="1.20.1070.10">
    <property type="entry name" value="Rhodopsin 7-helix transmembrane proteins"/>
    <property type="match status" value="1"/>
</dbReference>
<dbReference type="Pfam" id="PF01825">
    <property type="entry name" value="GPS"/>
    <property type="match status" value="1"/>
</dbReference>
<dbReference type="PROSITE" id="PS50261">
    <property type="entry name" value="G_PROTEIN_RECEP_F2_4"/>
    <property type="match status" value="1"/>
</dbReference>
<dbReference type="PANTHER" id="PTHR12011:SF454">
    <property type="entry name" value="ADHESION G-PROTEIN COUPLED RECEPTOR G5-LIKE"/>
    <property type="match status" value="1"/>
</dbReference>
<feature type="transmembrane region" description="Helical" evidence="7">
    <location>
        <begin position="522"/>
        <end position="544"/>
    </location>
</feature>
<keyword evidence="12" id="KW-1185">Reference proteome</keyword>
<keyword evidence="3 7" id="KW-1133">Transmembrane helix</keyword>
<keyword evidence="8" id="KW-0732">Signal</keyword>
<dbReference type="PANTHER" id="PTHR12011">
    <property type="entry name" value="ADHESION G-PROTEIN COUPLED RECEPTOR"/>
    <property type="match status" value="1"/>
</dbReference>
<protein>
    <submittedName>
        <fullName evidence="11">Uncharacterized protein</fullName>
    </submittedName>
</protein>
<feature type="region of interest" description="Disordered" evidence="6">
    <location>
        <begin position="632"/>
        <end position="659"/>
    </location>
</feature>
<dbReference type="FunFam" id="1.20.1070.10:FF:000222">
    <property type="entry name" value="Adhesion G protein-coupled receptor G3"/>
    <property type="match status" value="1"/>
</dbReference>
<evidence type="ECO:0000259" key="10">
    <source>
        <dbReference type="PROSITE" id="PS50261"/>
    </source>
</evidence>
<evidence type="ECO:0000256" key="7">
    <source>
        <dbReference type="SAM" id="Phobius"/>
    </source>
</evidence>
<dbReference type="Pfam" id="PF00002">
    <property type="entry name" value="7tm_2"/>
    <property type="match status" value="1"/>
</dbReference>
<feature type="transmembrane region" description="Helical" evidence="7">
    <location>
        <begin position="420"/>
        <end position="444"/>
    </location>
</feature>
<comment type="caution">
    <text evidence="11">The sequence shown here is derived from an EMBL/GenBank/DDBJ whole genome shotgun (WGS) entry which is preliminary data.</text>
</comment>
<reference evidence="11" key="1">
    <citation type="thesis" date="2021" institute="BYU ScholarsArchive" country="Provo, UT, USA">
        <title>Applications of and Algorithms for Genome Assembly and Genomic Analyses with an Emphasis on Marine Teleosts.</title>
        <authorList>
            <person name="Pickett B.D."/>
        </authorList>
    </citation>
    <scope>NUCLEOTIDE SEQUENCE</scope>
    <source>
        <strain evidence="11">HI-2016</strain>
    </source>
</reference>
<dbReference type="GO" id="GO:0005886">
    <property type="term" value="C:plasma membrane"/>
    <property type="evidence" value="ECO:0007669"/>
    <property type="project" value="TreeGrafter"/>
</dbReference>
<feature type="compositionally biased region" description="Polar residues" evidence="6">
    <location>
        <begin position="632"/>
        <end position="645"/>
    </location>
</feature>
<dbReference type="InterPro" id="IPR046338">
    <property type="entry name" value="GAIN_dom_sf"/>
</dbReference>
<feature type="transmembrane region" description="Helical" evidence="7">
    <location>
        <begin position="360"/>
        <end position="383"/>
    </location>
</feature>
<dbReference type="PROSITE" id="PS50221">
    <property type="entry name" value="GAIN_B"/>
    <property type="match status" value="1"/>
</dbReference>
<proteinExistence type="predicted"/>
<dbReference type="GO" id="GO:0007189">
    <property type="term" value="P:adenylate cyclase-activating G protein-coupled receptor signaling pathway"/>
    <property type="evidence" value="ECO:0007669"/>
    <property type="project" value="TreeGrafter"/>
</dbReference>
<dbReference type="Gene3D" id="2.60.220.50">
    <property type="match status" value="1"/>
</dbReference>
<organism evidence="11 12">
    <name type="scientific">Albula glossodonta</name>
    <name type="common">roundjaw bonefish</name>
    <dbReference type="NCBI Taxonomy" id="121402"/>
    <lineage>
        <taxon>Eukaryota</taxon>
        <taxon>Metazoa</taxon>
        <taxon>Chordata</taxon>
        <taxon>Craniata</taxon>
        <taxon>Vertebrata</taxon>
        <taxon>Euteleostomi</taxon>
        <taxon>Actinopterygii</taxon>
        <taxon>Neopterygii</taxon>
        <taxon>Teleostei</taxon>
        <taxon>Albuliformes</taxon>
        <taxon>Albulidae</taxon>
        <taxon>Albula</taxon>
    </lineage>
</organism>
<keyword evidence="4 7" id="KW-0472">Membrane</keyword>
<dbReference type="PRINTS" id="PR00249">
    <property type="entry name" value="GPCRSECRETIN"/>
</dbReference>
<dbReference type="EMBL" id="JAFBMS010000005">
    <property type="protein sequence ID" value="KAG9352531.1"/>
    <property type="molecule type" value="Genomic_DNA"/>
</dbReference>
<feature type="domain" description="G-protein coupled receptors family 2 profile 2" evidence="10">
    <location>
        <begin position="358"/>
        <end position="613"/>
    </location>
</feature>
<dbReference type="InterPro" id="IPR000203">
    <property type="entry name" value="GPS"/>
</dbReference>
<feature type="transmembrane region" description="Helical" evidence="7">
    <location>
        <begin position="464"/>
        <end position="486"/>
    </location>
</feature>
<evidence type="ECO:0000313" key="12">
    <source>
        <dbReference type="Proteomes" id="UP000824540"/>
    </source>
</evidence>
<evidence type="ECO:0000256" key="5">
    <source>
        <dbReference type="ARBA" id="ARBA00023157"/>
    </source>
</evidence>
<accession>A0A8T2PLW0</accession>
<dbReference type="InterPro" id="IPR057244">
    <property type="entry name" value="GAIN_B"/>
</dbReference>
<feature type="domain" description="GAIN-B" evidence="9">
    <location>
        <begin position="198"/>
        <end position="350"/>
    </location>
</feature>
<comment type="subcellular location">
    <subcellularLocation>
        <location evidence="1">Membrane</location>
        <topology evidence="1">Multi-pass membrane protein</topology>
    </subcellularLocation>
</comment>
<evidence type="ECO:0000313" key="11">
    <source>
        <dbReference type="EMBL" id="KAG9352531.1"/>
    </source>
</evidence>
<evidence type="ECO:0000256" key="6">
    <source>
        <dbReference type="SAM" id="MobiDB-lite"/>
    </source>
</evidence>
<feature type="transmembrane region" description="Helical" evidence="7">
    <location>
        <begin position="565"/>
        <end position="585"/>
    </location>
</feature>
<keyword evidence="2 7" id="KW-0812">Transmembrane</keyword>
<feature type="signal peptide" evidence="8">
    <location>
        <begin position="1"/>
        <end position="22"/>
    </location>
</feature>
<dbReference type="InterPro" id="IPR017981">
    <property type="entry name" value="GPCR_2-like_7TM"/>
</dbReference>
<evidence type="ECO:0000256" key="1">
    <source>
        <dbReference type="ARBA" id="ARBA00004141"/>
    </source>
</evidence>
<dbReference type="GO" id="GO:0007166">
    <property type="term" value="P:cell surface receptor signaling pathway"/>
    <property type="evidence" value="ECO:0007669"/>
    <property type="project" value="InterPro"/>
</dbReference>
<dbReference type="AlphaFoldDB" id="A0A8T2PLW0"/>
<sequence>MEGKRMILISLLLIAVTQLAVSAGQSGKMTYNGNGTFMLDIPEANITIIDSAQNINCKWGTTPCYVECNNINATMNFTGQMEYPIYNISEMKNVSANFTVFQSDCKITMCLRQPFIVLLMQLKENGLRGPADLKRLLNMKYMCRDLFMQAEIKHKYIEVERVQIKQLMEAPNEGEAIVYDLGDLAMKVVNINLTQTEDYISIEAPPVCSENFSSKPENIKNWIPIEIFQKFPEEKRKLAVVLYESPNQFLFNEEKPKSKLMRVELTEGSDAGQLKNPLQMRFSLFHLPTDLTNYSLQCQFYDWSAGDYGMWSKEGCNTSEIEENDSQKTVMCSCDHMTPFAVLMVPAEAIDPATWRILSVISYIGCGLSAFFTAISILTFVIIRSPAKDHSNTIHVSLSGALFLLNVSFLLNEWLANIEIVHLCLFIALLMHYSLLCSFTWMAIEALHLYMLLVKVFNTYIRHYILKLSVFGWGVPAIIVGVTFTVKNEPNVFYGFVDVSVDNSTSSICWITEPIYFYGLNLSYFAIVFLFNNGILMTVSVRICRLRTSGRKTGMTLRWKETCTVLGLTCLLGTTWGLAFLSQGALSIPMLYLFSIFNSLQGFFIFLWICGTTRKNRREAAYTKDSSLGHVTSAGNAKNTPSNHITADYDQEGQHNKFQ</sequence>
<gene>
    <name evidence="11" type="ORF">JZ751_020945</name>
</gene>
<feature type="transmembrane region" description="Helical" evidence="7">
    <location>
        <begin position="591"/>
        <end position="610"/>
    </location>
</feature>
<evidence type="ECO:0000256" key="2">
    <source>
        <dbReference type="ARBA" id="ARBA00022692"/>
    </source>
</evidence>
<dbReference type="Proteomes" id="UP000824540">
    <property type="component" value="Unassembled WGS sequence"/>
</dbReference>
<dbReference type="InterPro" id="IPR000832">
    <property type="entry name" value="GPCR_2_secretin-like"/>
</dbReference>
<name>A0A8T2PLW0_9TELE</name>
<dbReference type="SMART" id="SM00303">
    <property type="entry name" value="GPS"/>
    <property type="match status" value="1"/>
</dbReference>
<dbReference type="GO" id="GO:0004930">
    <property type="term" value="F:G protein-coupled receptor activity"/>
    <property type="evidence" value="ECO:0007669"/>
    <property type="project" value="InterPro"/>
</dbReference>
<keyword evidence="5" id="KW-1015">Disulfide bond</keyword>
<evidence type="ECO:0000256" key="8">
    <source>
        <dbReference type="SAM" id="SignalP"/>
    </source>
</evidence>
<evidence type="ECO:0000256" key="4">
    <source>
        <dbReference type="ARBA" id="ARBA00023136"/>
    </source>
</evidence>
<evidence type="ECO:0000259" key="9">
    <source>
        <dbReference type="PROSITE" id="PS50221"/>
    </source>
</evidence>
<feature type="transmembrane region" description="Helical" evidence="7">
    <location>
        <begin position="395"/>
        <end position="414"/>
    </location>
</feature>
<evidence type="ECO:0000256" key="3">
    <source>
        <dbReference type="ARBA" id="ARBA00022989"/>
    </source>
</evidence>